<reference evidence="1 2" key="2">
    <citation type="journal article" date="2022" name="Mol. Ecol. Resour.">
        <title>The genomes of chicory, endive, great burdock and yacon provide insights into Asteraceae paleo-polyploidization history and plant inulin production.</title>
        <authorList>
            <person name="Fan W."/>
            <person name="Wang S."/>
            <person name="Wang H."/>
            <person name="Wang A."/>
            <person name="Jiang F."/>
            <person name="Liu H."/>
            <person name="Zhao H."/>
            <person name="Xu D."/>
            <person name="Zhang Y."/>
        </authorList>
    </citation>
    <scope>NUCLEOTIDE SEQUENCE [LARGE SCALE GENOMIC DNA]</scope>
    <source>
        <strain evidence="2">cv. Niubang</strain>
    </source>
</reference>
<name>A0ACB8XD59_ARCLA</name>
<organism evidence="1 2">
    <name type="scientific">Arctium lappa</name>
    <name type="common">Greater burdock</name>
    <name type="synonym">Lappa major</name>
    <dbReference type="NCBI Taxonomy" id="4217"/>
    <lineage>
        <taxon>Eukaryota</taxon>
        <taxon>Viridiplantae</taxon>
        <taxon>Streptophyta</taxon>
        <taxon>Embryophyta</taxon>
        <taxon>Tracheophyta</taxon>
        <taxon>Spermatophyta</taxon>
        <taxon>Magnoliopsida</taxon>
        <taxon>eudicotyledons</taxon>
        <taxon>Gunneridae</taxon>
        <taxon>Pentapetalae</taxon>
        <taxon>asterids</taxon>
        <taxon>campanulids</taxon>
        <taxon>Asterales</taxon>
        <taxon>Asteraceae</taxon>
        <taxon>Carduoideae</taxon>
        <taxon>Cardueae</taxon>
        <taxon>Arctiinae</taxon>
        <taxon>Arctium</taxon>
    </lineage>
</organism>
<evidence type="ECO:0000313" key="1">
    <source>
        <dbReference type="EMBL" id="KAI3664862.1"/>
    </source>
</evidence>
<dbReference type="EMBL" id="CM042064">
    <property type="protein sequence ID" value="KAI3664862.1"/>
    <property type="molecule type" value="Genomic_DNA"/>
</dbReference>
<keyword evidence="2" id="KW-1185">Reference proteome</keyword>
<protein>
    <submittedName>
        <fullName evidence="1">Uncharacterized protein</fullName>
    </submittedName>
</protein>
<gene>
    <name evidence="1" type="ORF">L6452_43471</name>
</gene>
<dbReference type="Proteomes" id="UP001055879">
    <property type="component" value="Linkage Group LG18"/>
</dbReference>
<accession>A0ACB8XD59</accession>
<proteinExistence type="predicted"/>
<sequence>MSAEHHHFTPSSHADTTITNLQQRRLPSIKPRPHFCHSTLTRPHPHSVSQSSEPPPPTIPPTTNLLKDNQQSPTTIMKTLKPSISPSSTTEPMSQNPKPKKPKPKKQTNLTPPQRRNPPNRSTKRHITKPMTKEEGAFIDFDTYVGKAETSSKKRKRRVDLGKEKLWTDSRVETHAETTILLEVQPKEPNIQHFDHKNMAELWKEVPIFTLSAPSPIVQQEYKPDEWNSEIHNTQSFVEQDHFENVATDEEEPILLEWPHEITPPQTIHSPEGTTTNHSQSRGYHHSVCK</sequence>
<evidence type="ECO:0000313" key="2">
    <source>
        <dbReference type="Proteomes" id="UP001055879"/>
    </source>
</evidence>
<reference evidence="2" key="1">
    <citation type="journal article" date="2022" name="Mol. Ecol. Resour.">
        <title>The genomes of chicory, endive, great burdock and yacon provide insights into Asteraceae palaeo-polyploidization history and plant inulin production.</title>
        <authorList>
            <person name="Fan W."/>
            <person name="Wang S."/>
            <person name="Wang H."/>
            <person name="Wang A."/>
            <person name="Jiang F."/>
            <person name="Liu H."/>
            <person name="Zhao H."/>
            <person name="Xu D."/>
            <person name="Zhang Y."/>
        </authorList>
    </citation>
    <scope>NUCLEOTIDE SEQUENCE [LARGE SCALE GENOMIC DNA]</scope>
    <source>
        <strain evidence="2">cv. Niubang</strain>
    </source>
</reference>
<comment type="caution">
    <text evidence="1">The sequence shown here is derived from an EMBL/GenBank/DDBJ whole genome shotgun (WGS) entry which is preliminary data.</text>
</comment>